<name>A0ABR3DTS3_NEUIN</name>
<comment type="caution">
    <text evidence="1">The sequence shown here is derived from an EMBL/GenBank/DDBJ whole genome shotgun (WGS) entry which is preliminary data.</text>
</comment>
<keyword evidence="2" id="KW-1185">Reference proteome</keyword>
<dbReference type="Proteomes" id="UP001451303">
    <property type="component" value="Unassembled WGS sequence"/>
</dbReference>
<reference evidence="1 2" key="1">
    <citation type="submission" date="2023-09" db="EMBL/GenBank/DDBJ databases">
        <title>Multi-omics analysis of a traditional fermented food reveals byproduct-associated fungal strains for waste-to-food upcycling.</title>
        <authorList>
            <consortium name="Lawrence Berkeley National Laboratory"/>
            <person name="Rekdal V.M."/>
            <person name="Villalobos-Escobedo J.M."/>
            <person name="Rodriguez-Valeron N."/>
            <person name="Garcia M.O."/>
            <person name="Vasquez D.P."/>
            <person name="Damayanti I."/>
            <person name="Sorensen P.M."/>
            <person name="Baidoo E.E."/>
            <person name="De Carvalho A.C."/>
            <person name="Riley R."/>
            <person name="Lipzen A."/>
            <person name="He G."/>
            <person name="Yan M."/>
            <person name="Haridas S."/>
            <person name="Daum C."/>
            <person name="Yoshinaga Y."/>
            <person name="Ng V."/>
            <person name="Grigoriev I.V."/>
            <person name="Munk R."/>
            <person name="Nuraida L."/>
            <person name="Wijaya C.H."/>
            <person name="Morales P.-C."/>
            <person name="Keasling J.D."/>
        </authorList>
    </citation>
    <scope>NUCLEOTIDE SEQUENCE [LARGE SCALE GENOMIC DNA]</scope>
    <source>
        <strain evidence="1 2">FGSC 2613</strain>
    </source>
</reference>
<gene>
    <name evidence="1" type="ORF">QR685DRAFT_568692</name>
</gene>
<organism evidence="1 2">
    <name type="scientific">Neurospora intermedia</name>
    <dbReference type="NCBI Taxonomy" id="5142"/>
    <lineage>
        <taxon>Eukaryota</taxon>
        <taxon>Fungi</taxon>
        <taxon>Dikarya</taxon>
        <taxon>Ascomycota</taxon>
        <taxon>Pezizomycotina</taxon>
        <taxon>Sordariomycetes</taxon>
        <taxon>Sordariomycetidae</taxon>
        <taxon>Sordariales</taxon>
        <taxon>Sordariaceae</taxon>
        <taxon>Neurospora</taxon>
    </lineage>
</organism>
<dbReference type="EMBL" id="JAVLET010000001">
    <property type="protein sequence ID" value="KAL0476027.1"/>
    <property type="molecule type" value="Genomic_DNA"/>
</dbReference>
<accession>A0ABR3DTS3</accession>
<evidence type="ECO:0000313" key="1">
    <source>
        <dbReference type="EMBL" id="KAL0476027.1"/>
    </source>
</evidence>
<protein>
    <submittedName>
        <fullName evidence="1">Uncharacterized protein</fullName>
    </submittedName>
</protein>
<evidence type="ECO:0000313" key="2">
    <source>
        <dbReference type="Proteomes" id="UP001451303"/>
    </source>
</evidence>
<sequence>MPWDPTKAGSWQATGSGLDAKTFFEFAFCFLPGLCTLEDGNATAPRCPNHCSGSVRNPNPRRVSLAPSLAKTSALVRQAFRQASTLVAKTPPFHPLAPWSSFAPPLFMHPLTSPLWIRGAIGLFSACRHASPSHRVSLRGKHPSAFQHSLQQFRKNQQE</sequence>
<proteinExistence type="predicted"/>